<dbReference type="Proteomes" id="UP000190037">
    <property type="component" value="Unassembled WGS sequence"/>
</dbReference>
<feature type="region of interest" description="Disordered" evidence="1">
    <location>
        <begin position="809"/>
        <end position="891"/>
    </location>
</feature>
<dbReference type="STRING" id="159449.B4N89_23580"/>
<dbReference type="SMART" id="SM00327">
    <property type="entry name" value="VWA"/>
    <property type="match status" value="1"/>
</dbReference>
<dbReference type="PROSITE" id="PS50234">
    <property type="entry name" value="VWFA"/>
    <property type="match status" value="1"/>
</dbReference>
<evidence type="ECO:0000313" key="4">
    <source>
        <dbReference type="EMBL" id="OPC83519.1"/>
    </source>
</evidence>
<reference evidence="4 5" key="1">
    <citation type="submission" date="2017-03" db="EMBL/GenBank/DDBJ databases">
        <title>Draft genome sequence of Streptomyces scabrisporus NF3, endophyte isolated from Amphipterygium adstringens.</title>
        <authorList>
            <person name="Vazquez M."/>
            <person name="Ceapa C.D."/>
            <person name="Rodriguez Luna D."/>
            <person name="Sanchez Esquivel S."/>
        </authorList>
    </citation>
    <scope>NUCLEOTIDE SEQUENCE [LARGE SCALE GENOMIC DNA]</scope>
    <source>
        <strain evidence="4 5">NF3</strain>
    </source>
</reference>
<evidence type="ECO:0000313" key="5">
    <source>
        <dbReference type="Proteomes" id="UP000190037"/>
    </source>
</evidence>
<organism evidence="4 5">
    <name type="scientific">Embleya scabrispora</name>
    <dbReference type="NCBI Taxonomy" id="159449"/>
    <lineage>
        <taxon>Bacteria</taxon>
        <taxon>Bacillati</taxon>
        <taxon>Actinomycetota</taxon>
        <taxon>Actinomycetes</taxon>
        <taxon>Kitasatosporales</taxon>
        <taxon>Streptomycetaceae</taxon>
        <taxon>Embleya</taxon>
    </lineage>
</organism>
<comment type="caution">
    <text evidence="4">The sequence shown here is derived from an EMBL/GenBank/DDBJ whole genome shotgun (WGS) entry which is preliminary data.</text>
</comment>
<feature type="transmembrane region" description="Helical" evidence="2">
    <location>
        <begin position="679"/>
        <end position="700"/>
    </location>
</feature>
<gene>
    <name evidence="4" type="ORF">B4N89_23580</name>
</gene>
<keyword evidence="5" id="KW-1185">Reference proteome</keyword>
<dbReference type="CDD" id="cd00198">
    <property type="entry name" value="vWFA"/>
    <property type="match status" value="1"/>
</dbReference>
<dbReference type="AlphaFoldDB" id="A0A1T3P341"/>
<name>A0A1T3P341_9ACTN</name>
<dbReference type="SUPFAM" id="SSF53300">
    <property type="entry name" value="vWA-like"/>
    <property type="match status" value="1"/>
</dbReference>
<keyword evidence="2" id="KW-0812">Transmembrane</keyword>
<keyword evidence="2" id="KW-0472">Membrane</keyword>
<feature type="domain" description="VWFA" evidence="3">
    <location>
        <begin position="147"/>
        <end position="349"/>
    </location>
</feature>
<proteinExistence type="predicted"/>
<dbReference type="Pfam" id="PF00092">
    <property type="entry name" value="VWA"/>
    <property type="match status" value="1"/>
</dbReference>
<accession>A0A1T3P341</accession>
<dbReference type="InterPro" id="IPR036465">
    <property type="entry name" value="vWFA_dom_sf"/>
</dbReference>
<feature type="compositionally biased region" description="Gly residues" evidence="1">
    <location>
        <begin position="813"/>
        <end position="834"/>
    </location>
</feature>
<evidence type="ECO:0000256" key="1">
    <source>
        <dbReference type="SAM" id="MobiDB-lite"/>
    </source>
</evidence>
<evidence type="ECO:0000256" key="2">
    <source>
        <dbReference type="SAM" id="Phobius"/>
    </source>
</evidence>
<dbReference type="Gene3D" id="3.40.50.410">
    <property type="entry name" value="von Willebrand factor, type A domain"/>
    <property type="match status" value="1"/>
</dbReference>
<dbReference type="EMBL" id="MWQN01000001">
    <property type="protein sequence ID" value="OPC83519.1"/>
    <property type="molecule type" value="Genomic_DNA"/>
</dbReference>
<dbReference type="InterPro" id="IPR002035">
    <property type="entry name" value="VWF_A"/>
</dbReference>
<evidence type="ECO:0000259" key="3">
    <source>
        <dbReference type="PROSITE" id="PS50234"/>
    </source>
</evidence>
<feature type="region of interest" description="Disordered" evidence="1">
    <location>
        <begin position="400"/>
        <end position="424"/>
    </location>
</feature>
<protein>
    <recommendedName>
        <fullName evidence="3">VWFA domain-containing protein</fullName>
    </recommendedName>
</protein>
<keyword evidence="2" id="KW-1133">Transmembrane helix</keyword>
<sequence length="891" mass="92678">MTAAAVPLPGGTAAAVVRIWPIRFRRTVRWCIVEARTGVHGWWPITDRNRACSSDRERCPRPPALLLERCRTPEVCPALGGADSRGDATVVLPVRRGAPRPAPSTRRLRRSAGAIGLGALALALLPGAARAADPPGGDPNLKVAPISYVVLVDESGSLKGPDLDREKDAAGLAAIGELSPDSRVGVVGFGSGAGARPAVDVVCPMIPVSDPTAAGCAGKLRPRTDQEGNNTDIPAAIKQGVSMLRSAPAGQPRVLFITTDGAMSVQPNEGYGADAARIPGELDKALTSALAEAKAAGVQIWPLGFGAGIDTAQLNRIASGGAPSFCSARPEDAPKASVIKDSGEVVQTLRKAFGSARCAGVTQTDSTEVDGEADLEVTIPAIATDVVIQVQKANPDIDATFFDPDGRQVDAAPGTERRGQGSRTETLRVSDPIAGKWRIHLKARAGASGPVSAAALWQGVVKSYVQLNPPQPSVGESVRFSVFLQTREKNLTDPAALKGVTVAGHVEGAGLKADIPLKAGDKGEFYSDYRIPGGTTGDVRFTGTITAPGVAGAQEVKTVTLGQGPAPVGVELTWGDTTIEPGGSVAGTVQWKVTDGKPHTLRVVADFPPNVGMRITGGEQRVSAGSDSFGFELAFGDGIAKGDHTGRVRVVDTSDGDKVLADTTRTITVEPPPGFWDRYLWLVIGGVVLIALLLGLLGYLAKRRGRARRIGPIVLRLYRDGQQIGVETRPLDERAEAMWFKLDTTGFPPQLIPLYQHEPGTAWTVRRTAATGTLDVETPLGTRLQLDMGRPTEIEPGLALGFADERVQAGPADGVGGSADPYGGGSADPYGGYGPAAPTPPRPYGGEGVHGAERPYNPYGPYGSGPPAEPGSGPGADRGPDDTTFGYGPPR</sequence>